<dbReference type="CDD" id="cd00833">
    <property type="entry name" value="PKS"/>
    <property type="match status" value="1"/>
</dbReference>
<evidence type="ECO:0000256" key="2">
    <source>
        <dbReference type="ARBA" id="ARBA00022553"/>
    </source>
</evidence>
<dbReference type="Pfam" id="PF00698">
    <property type="entry name" value="Acyl_transf_1"/>
    <property type="match status" value="1"/>
</dbReference>
<keyword evidence="3" id="KW-0808">Transferase</keyword>
<accession>A0ABS5YUZ1</accession>
<dbReference type="SUPFAM" id="SSF55048">
    <property type="entry name" value="Probable ACP-binding domain of malonyl-CoA ACP transacylase"/>
    <property type="match status" value="1"/>
</dbReference>
<evidence type="ECO:0000259" key="5">
    <source>
        <dbReference type="PROSITE" id="PS52004"/>
    </source>
</evidence>
<dbReference type="Gene3D" id="1.10.1200.10">
    <property type="entry name" value="ACP-like"/>
    <property type="match status" value="1"/>
</dbReference>
<keyword evidence="2" id="KW-0597">Phosphoprotein</keyword>
<protein>
    <submittedName>
        <fullName evidence="7">SDR family NAD(P)-dependent oxidoreductase</fullName>
    </submittedName>
</protein>
<dbReference type="Pfam" id="PF00109">
    <property type="entry name" value="ketoacyl-synt"/>
    <property type="match status" value="1"/>
</dbReference>
<dbReference type="InterPro" id="IPR020807">
    <property type="entry name" value="PKS_DH"/>
</dbReference>
<dbReference type="InterPro" id="IPR014043">
    <property type="entry name" value="Acyl_transferase_dom"/>
</dbReference>
<evidence type="ECO:0000313" key="8">
    <source>
        <dbReference type="Proteomes" id="UP001519654"/>
    </source>
</evidence>
<dbReference type="PANTHER" id="PTHR43775:SF37">
    <property type="entry name" value="SI:DKEY-61P9.11"/>
    <property type="match status" value="1"/>
</dbReference>
<dbReference type="InterPro" id="IPR013968">
    <property type="entry name" value="PKS_KR"/>
</dbReference>
<name>A0ABS5YUZ1_9ACTN</name>
<dbReference type="Pfam" id="PF21089">
    <property type="entry name" value="PKS_DH_N"/>
    <property type="match status" value="1"/>
</dbReference>
<dbReference type="Gene3D" id="3.40.366.10">
    <property type="entry name" value="Malonyl-Coenzyme A Acyl Carrier Protein, domain 2"/>
    <property type="match status" value="1"/>
</dbReference>
<dbReference type="SUPFAM" id="SSF47336">
    <property type="entry name" value="ACP-like"/>
    <property type="match status" value="1"/>
</dbReference>
<dbReference type="InterPro" id="IPR050091">
    <property type="entry name" value="PKS_NRPS_Biosynth_Enz"/>
</dbReference>
<dbReference type="InterPro" id="IPR016039">
    <property type="entry name" value="Thiolase-like"/>
</dbReference>
<dbReference type="InterPro" id="IPR001227">
    <property type="entry name" value="Ac_transferase_dom_sf"/>
</dbReference>
<dbReference type="InterPro" id="IPR049900">
    <property type="entry name" value="PKS_mFAS_DH"/>
</dbReference>
<dbReference type="InterPro" id="IPR036291">
    <property type="entry name" value="NAD(P)-bd_dom_sf"/>
</dbReference>
<dbReference type="InterPro" id="IPR014030">
    <property type="entry name" value="Ketoacyl_synth_N"/>
</dbReference>
<dbReference type="Pfam" id="PF14765">
    <property type="entry name" value="PS-DH"/>
    <property type="match status" value="1"/>
</dbReference>
<feature type="active site" description="Proton acceptor; for dehydratase activity" evidence="4">
    <location>
        <position position="1460"/>
    </location>
</feature>
<dbReference type="SUPFAM" id="SSF52151">
    <property type="entry name" value="FabD/lysophospholipase-like"/>
    <property type="match status" value="1"/>
</dbReference>
<dbReference type="PANTHER" id="PTHR43775">
    <property type="entry name" value="FATTY ACID SYNTHASE"/>
    <property type="match status" value="1"/>
</dbReference>
<dbReference type="CDD" id="cd08953">
    <property type="entry name" value="KR_2_SDR_x"/>
    <property type="match status" value="1"/>
</dbReference>
<evidence type="ECO:0000256" key="3">
    <source>
        <dbReference type="ARBA" id="ARBA00022679"/>
    </source>
</evidence>
<feature type="domain" description="Ketosynthase family 3 (KS3)" evidence="5">
    <location>
        <begin position="10"/>
        <end position="463"/>
    </location>
</feature>
<dbReference type="RefSeq" id="WP_215791515.1">
    <property type="nucleotide sequence ID" value="NZ_JAHKKG010000008.1"/>
</dbReference>
<proteinExistence type="predicted"/>
<dbReference type="InterPro" id="IPR049551">
    <property type="entry name" value="PKS_DH_C"/>
</dbReference>
<dbReference type="PROSITE" id="PS52019">
    <property type="entry name" value="PKS_MFAS_DH"/>
    <property type="match status" value="1"/>
</dbReference>
<sequence>MSATTTGNPVDGIVIVGLACRFPDADDPGQLWRSVLSRRRSFRPLPPRRLPLHDYGGEGVDQTYLTRAAVLEGWQFDRAAFRISRESFRAADPAHWLALEVSAAALRDAGLPHGEGTDRDRVGVVLGNSLTGEFSRASTVRMRWPYIRRMVAAALDAADVATADRSAVLDDLEQRVKSPFAVPTDESLAGALANTIAGRVCNYFDFHGTGYTVDAACASSLVAVATAADAIVSGQLDVALAGGVDLSLDPLELVGFSRVGALARGEMRVYDADPTGFLPGEGCGIVVLCRSSFAAAHGLRVYARLAGWATSSDGSGGLTRPEASGQRLALARAYRRAGIDPGQVELIEGHGTGTAVGDATELRTLLDVRGDTPTRAALGTIKANIGHTKAAAGVAGLIKVALAVHRQVVPPTTGVARSHPLVAAPGASVELLDDARPWRTDDRYAAVNAMGFGGINAHVVLAGATPTTRRALSRLEQQLTTRHPDYEVVVCAAPNLDELDQELAVLRTAAATLSGAELTDLAAAQAARTHSGLPFRFAVAVRSAEELTSVLEEARRRIDAGDRNILDPDRRLFLCSGPALRISLLLSGQAAPVRAGGGALAPLLGELPGAYADRLPDSAGDPPDTAVAQPAILRASLAGLRWLDALGVHATAATGHSLGELAALVWAGALTEEDAYTLVKDRARAMASAGQAPSAMAGLGAGFDTATGLIAGTGAVVAADNAPDQVVVSGYREQVDAVLAAARTHGIAGHRLPVSAGFHSPVMAPAREPLRAAARRVTWRRPQRPLVSTVTGDWWNGSEPVDVLVRQLTEPVRFREALQRLPGDLLIEVGPGSILSRLAGRPAVSLDVGAESAVGVATATAALFAAGACDDVQAYFGRRATRSFDPAAPRRFLANPCETDVSEPAATALDGAGDRAAPTVPTVTSADPLEATIGLVADVVGLDRAAVTPGSRLLADLHLTSLRVGQLANQVAGALGRAVPREPLSLATATVADFAGVIGGLPPAGADEPGPPAGVASWVRVFGHHLEARPHDRPDRLERAWTIVGEAVTHPHADRLRAAFRPVPGAAPARLLALPPGLDPVPAEIVAEALRSCDADGRPLVVVHSRGIGAAVGRSLVAERPEIPVLVVDVPAGAAGIDLAAAEAHRHWDGYAEVIFDAGGGRTEPVVRPLVAAAHEDTVRMLATDHVCLVTGGAKGIGAECAVALAEATGATMVLLGRSPADDADVRSTLNRIPKAIYRQVDVTDRDAVADTLAEVRSEAGPIRMLLHAAGTNEPGALRDLTADRIRRTLAAKTDGWENLLDALDRSELRCAVTFGSIIGTIGLPGEADYAIANEWLARRCAELAATAPATRWLNIEWSAWAGVGMGARLGVLDTLARKGLGLIPVDAGADMLMRLLATPELPPTVLVCGRLPDTPTLRRPAADVEPRRFLETRSVTFPGIEIVADATVSLGADPYLDDHRLDGLPVLPAVLGLEAMAQAAAALGATTVPGVFDDVRLVTPITVPERADRVVRTAALAGENGVDVVVRSDESSFAVDHFSARLDGPPSTVPAATGATPGGPLLQGLPLYGPLFFHGERFRRVEGYAALSPYRCSARVVARDGRWFGGFQPQRLELGDPAARDAVLHLLQACVPDRRVLPVGVRRLVVHRRPAGLLSVDARQRTEDGDDFVFDLVVRDDDGAPVEEWHGLALRAVGPLPYGRLPIGAIGAHLTRSLRRWHPGTSLNLAVAAGARSDRQRAVEVATWLGGRPVTRAADGRLVSPGGGVSASHLSGRLLVATGAPGTAVDWESAGQPPALPPATAAVAAALARLTAEDEARSATRAWTCREVLSKQGWPGTAPLVVEARGPDGWVLLRSGASTLCSTVVDTLEGPVAVAVGTGDLDA</sequence>
<evidence type="ECO:0000313" key="7">
    <source>
        <dbReference type="EMBL" id="MBU2667267.1"/>
    </source>
</evidence>
<dbReference type="SMART" id="SM00825">
    <property type="entry name" value="PKS_KS"/>
    <property type="match status" value="1"/>
</dbReference>
<organism evidence="7 8">
    <name type="scientific">Paractinoplanes bogorensis</name>
    <dbReference type="NCBI Taxonomy" id="1610840"/>
    <lineage>
        <taxon>Bacteria</taxon>
        <taxon>Bacillati</taxon>
        <taxon>Actinomycetota</taxon>
        <taxon>Actinomycetes</taxon>
        <taxon>Micromonosporales</taxon>
        <taxon>Micromonosporaceae</taxon>
        <taxon>Paractinoplanes</taxon>
    </lineage>
</organism>
<dbReference type="SMART" id="SM00822">
    <property type="entry name" value="PKS_KR"/>
    <property type="match status" value="1"/>
</dbReference>
<dbReference type="InterPro" id="IPR016036">
    <property type="entry name" value="Malonyl_transacylase_ACP-bd"/>
</dbReference>
<evidence type="ECO:0000256" key="4">
    <source>
        <dbReference type="PROSITE-ProRule" id="PRU01363"/>
    </source>
</evidence>
<dbReference type="InterPro" id="IPR014031">
    <property type="entry name" value="Ketoacyl_synth_C"/>
</dbReference>
<evidence type="ECO:0000259" key="6">
    <source>
        <dbReference type="PROSITE" id="PS52019"/>
    </source>
</evidence>
<dbReference type="Pfam" id="PF02801">
    <property type="entry name" value="Ketoacyl-synt_C"/>
    <property type="match status" value="1"/>
</dbReference>
<dbReference type="SUPFAM" id="SSF51735">
    <property type="entry name" value="NAD(P)-binding Rossmann-fold domains"/>
    <property type="match status" value="1"/>
</dbReference>
<dbReference type="SMART" id="SM00826">
    <property type="entry name" value="PKS_DH"/>
    <property type="match status" value="1"/>
</dbReference>
<dbReference type="InterPro" id="IPR036736">
    <property type="entry name" value="ACP-like_sf"/>
</dbReference>
<keyword evidence="1" id="KW-0596">Phosphopantetheine</keyword>
<feature type="region of interest" description="C-terminal hotdog fold" evidence="4">
    <location>
        <begin position="1564"/>
        <end position="1700"/>
    </location>
</feature>
<feature type="domain" description="PKS/mFAS DH" evidence="6">
    <location>
        <begin position="1428"/>
        <end position="1700"/>
    </location>
</feature>
<dbReference type="EMBL" id="JAHKKG010000008">
    <property type="protein sequence ID" value="MBU2667267.1"/>
    <property type="molecule type" value="Genomic_DNA"/>
</dbReference>
<feature type="active site" description="Proton donor; for dehydratase activity" evidence="4">
    <location>
        <position position="1622"/>
    </location>
</feature>
<dbReference type="InterPro" id="IPR057326">
    <property type="entry name" value="KR_dom"/>
</dbReference>
<dbReference type="SUPFAM" id="SSF53901">
    <property type="entry name" value="Thiolase-like"/>
    <property type="match status" value="1"/>
</dbReference>
<gene>
    <name evidence="7" type="ORF">KOI35_27530</name>
</gene>
<dbReference type="SMART" id="SM00827">
    <property type="entry name" value="PKS_AT"/>
    <property type="match status" value="1"/>
</dbReference>
<dbReference type="InterPro" id="IPR020841">
    <property type="entry name" value="PKS_Beta-ketoAc_synthase_dom"/>
</dbReference>
<comment type="caution">
    <text evidence="7">The sequence shown here is derived from an EMBL/GenBank/DDBJ whole genome shotgun (WGS) entry which is preliminary data.</text>
</comment>
<evidence type="ECO:0000256" key="1">
    <source>
        <dbReference type="ARBA" id="ARBA00022450"/>
    </source>
</evidence>
<dbReference type="InterPro" id="IPR042104">
    <property type="entry name" value="PKS_dehydratase_sf"/>
</dbReference>
<dbReference type="PROSITE" id="PS52004">
    <property type="entry name" value="KS3_2"/>
    <property type="match status" value="1"/>
</dbReference>
<feature type="region of interest" description="N-terminal hotdog fold" evidence="4">
    <location>
        <begin position="1428"/>
        <end position="1550"/>
    </location>
</feature>
<reference evidence="7 8" key="1">
    <citation type="submission" date="2021-06" db="EMBL/GenBank/DDBJ databases">
        <title>Actinoplanes lichenicola sp. nov., and Actinoplanes ovalisporus sp. nov., isolated from lichen in Thailand.</title>
        <authorList>
            <person name="Saeng-In P."/>
            <person name="Kanchanasin P."/>
            <person name="Yuki M."/>
            <person name="Kudo T."/>
            <person name="Ohkuma M."/>
            <person name="Phongsopitanun W."/>
            <person name="Tanasupawat S."/>
        </authorList>
    </citation>
    <scope>NUCLEOTIDE SEQUENCE [LARGE SCALE GENOMIC DNA]</scope>
    <source>
        <strain evidence="7 8">NBRC 110975</strain>
    </source>
</reference>
<dbReference type="Gene3D" id="3.40.47.10">
    <property type="match status" value="1"/>
</dbReference>
<dbReference type="Gene3D" id="3.10.129.110">
    <property type="entry name" value="Polyketide synthase dehydratase"/>
    <property type="match status" value="1"/>
</dbReference>
<dbReference type="Pfam" id="PF08659">
    <property type="entry name" value="KR"/>
    <property type="match status" value="1"/>
</dbReference>
<dbReference type="Proteomes" id="UP001519654">
    <property type="component" value="Unassembled WGS sequence"/>
</dbReference>
<dbReference type="InterPro" id="IPR016035">
    <property type="entry name" value="Acyl_Trfase/lysoPLipase"/>
</dbReference>
<keyword evidence="8" id="KW-1185">Reference proteome</keyword>
<dbReference type="Gene3D" id="3.40.50.720">
    <property type="entry name" value="NAD(P)-binding Rossmann-like Domain"/>
    <property type="match status" value="1"/>
</dbReference>
<dbReference type="InterPro" id="IPR049552">
    <property type="entry name" value="PKS_DH_N"/>
</dbReference>